<keyword evidence="8" id="KW-1185">Reference proteome</keyword>
<dbReference type="GO" id="GO:0030416">
    <property type="term" value="P:methylamine metabolic process"/>
    <property type="evidence" value="ECO:0007669"/>
    <property type="project" value="InterPro"/>
</dbReference>
<keyword evidence="2 5" id="KW-0812">Transmembrane</keyword>
<dbReference type="SUPFAM" id="SSF52833">
    <property type="entry name" value="Thioredoxin-like"/>
    <property type="match status" value="1"/>
</dbReference>
<proteinExistence type="predicted"/>
<evidence type="ECO:0000313" key="7">
    <source>
        <dbReference type="EMBL" id="QKG25701.1"/>
    </source>
</evidence>
<feature type="transmembrane region" description="Helical" evidence="5">
    <location>
        <begin position="70"/>
        <end position="90"/>
    </location>
</feature>
<evidence type="ECO:0000256" key="2">
    <source>
        <dbReference type="ARBA" id="ARBA00022692"/>
    </source>
</evidence>
<evidence type="ECO:0000259" key="6">
    <source>
        <dbReference type="PROSITE" id="PS51352"/>
    </source>
</evidence>
<dbReference type="Gene3D" id="3.40.30.10">
    <property type="entry name" value="Glutaredoxin"/>
    <property type="match status" value="1"/>
</dbReference>
<dbReference type="InterPro" id="IPR013766">
    <property type="entry name" value="Thioredoxin_domain"/>
</dbReference>
<feature type="transmembrane region" description="Helical" evidence="5">
    <location>
        <begin position="6"/>
        <end position="23"/>
    </location>
</feature>
<dbReference type="EMBL" id="CP053892">
    <property type="protein sequence ID" value="QKG25701.1"/>
    <property type="molecule type" value="Genomic_DNA"/>
</dbReference>
<name>A0A7D3ZPH1_ACTVE</name>
<dbReference type="InterPro" id="IPR009908">
    <property type="entry name" value="Methylamine_util_MauE"/>
</dbReference>
<feature type="domain" description="Thioredoxin" evidence="6">
    <location>
        <begin position="157"/>
        <end position="289"/>
    </location>
</feature>
<gene>
    <name evidence="7" type="ORF">ACTIVE_7353</name>
</gene>
<organism evidence="7 8">
    <name type="scientific">Actinomadura verrucosospora</name>
    <dbReference type="NCBI Taxonomy" id="46165"/>
    <lineage>
        <taxon>Bacteria</taxon>
        <taxon>Bacillati</taxon>
        <taxon>Actinomycetota</taxon>
        <taxon>Actinomycetes</taxon>
        <taxon>Streptosporangiales</taxon>
        <taxon>Thermomonosporaceae</taxon>
        <taxon>Actinomadura</taxon>
    </lineage>
</organism>
<dbReference type="RefSeq" id="WP_173099270.1">
    <property type="nucleotide sequence ID" value="NZ_CP053892.1"/>
</dbReference>
<evidence type="ECO:0000256" key="3">
    <source>
        <dbReference type="ARBA" id="ARBA00022989"/>
    </source>
</evidence>
<dbReference type="AlphaFoldDB" id="A0A7D3ZPH1"/>
<evidence type="ECO:0000256" key="4">
    <source>
        <dbReference type="ARBA" id="ARBA00023136"/>
    </source>
</evidence>
<evidence type="ECO:0000256" key="5">
    <source>
        <dbReference type="SAM" id="Phobius"/>
    </source>
</evidence>
<protein>
    <recommendedName>
        <fullName evidence="6">Thioredoxin domain-containing protein</fullName>
    </recommendedName>
</protein>
<dbReference type="PROSITE" id="PS51352">
    <property type="entry name" value="THIOREDOXIN_2"/>
    <property type="match status" value="1"/>
</dbReference>
<sequence length="296" mass="29671">MTVLASAWPALIAVLLVAAGGKVRDVRGFAAAIGAYRVLPARLTGAAAVAVLSAEAAAAVLLAVPATRRWGALAAAALFAAFLGAMASVLRRGMVIDCGCFGSARRPAPVGAASVTRTALLLLLAVMAAVAGPAPFSPLQPVLAAVFVGAVAAVPRPRPGVAEPEASPPAGPRPGTPFALNSAIEAPTVFALISPACGLCRTMLPVFAEAASGRRVVLVSAADEDGVRRHLDEHGVGDLPLVTDPDVYDANGIPWPPYVVVTDDAGTVLAAGGADTPPRFRALLHRADSAGARPAG</sequence>
<dbReference type="UniPathway" id="UPA00895"/>
<accession>A0A7D3ZPH1</accession>
<feature type="transmembrane region" description="Helical" evidence="5">
    <location>
        <begin position="43"/>
        <end position="64"/>
    </location>
</feature>
<dbReference type="Pfam" id="PF07291">
    <property type="entry name" value="MauE"/>
    <property type="match status" value="1"/>
</dbReference>
<keyword evidence="4 5" id="KW-0472">Membrane</keyword>
<comment type="subcellular location">
    <subcellularLocation>
        <location evidence="1">Membrane</location>
        <topology evidence="1">Multi-pass membrane protein</topology>
    </subcellularLocation>
</comment>
<keyword evidence="3 5" id="KW-1133">Transmembrane helix</keyword>
<dbReference type="GO" id="GO:0016020">
    <property type="term" value="C:membrane"/>
    <property type="evidence" value="ECO:0007669"/>
    <property type="project" value="UniProtKB-SubCell"/>
</dbReference>
<feature type="transmembrane region" description="Helical" evidence="5">
    <location>
        <begin position="110"/>
        <end position="130"/>
    </location>
</feature>
<dbReference type="Proteomes" id="UP000501240">
    <property type="component" value="Chromosome"/>
</dbReference>
<dbReference type="InterPro" id="IPR036249">
    <property type="entry name" value="Thioredoxin-like_sf"/>
</dbReference>
<evidence type="ECO:0000256" key="1">
    <source>
        <dbReference type="ARBA" id="ARBA00004141"/>
    </source>
</evidence>
<evidence type="ECO:0000313" key="8">
    <source>
        <dbReference type="Proteomes" id="UP000501240"/>
    </source>
</evidence>
<reference evidence="7 8" key="1">
    <citation type="submission" date="2020-05" db="EMBL/GenBank/DDBJ databases">
        <title>Actinomadura verrucosospora NRRL-B18236 (PFL_A860) Genome sequencing and assembly.</title>
        <authorList>
            <person name="Samborskyy M."/>
        </authorList>
    </citation>
    <scope>NUCLEOTIDE SEQUENCE [LARGE SCALE GENOMIC DNA]</scope>
    <source>
        <strain evidence="7 8">NRRL:B18236</strain>
    </source>
</reference>